<reference evidence="4 5" key="1">
    <citation type="submission" date="2020-03" db="EMBL/GenBank/DDBJ databases">
        <title>Genomic Encyclopedia of Type Strains, Phase IV (KMG-IV): sequencing the most valuable type-strain genomes for metagenomic binning, comparative biology and taxonomic classification.</title>
        <authorList>
            <person name="Goeker M."/>
        </authorList>
    </citation>
    <scope>NUCLEOTIDE SEQUENCE [LARGE SCALE GENOMIC DNA]</scope>
    <source>
        <strain evidence="4 5">DSM 101599</strain>
    </source>
</reference>
<accession>A0ABX0U9E4</accession>
<evidence type="ECO:0000259" key="3">
    <source>
        <dbReference type="Pfam" id="PF25221"/>
    </source>
</evidence>
<dbReference type="RefSeq" id="WP_167187512.1">
    <property type="nucleotide sequence ID" value="NZ_JAASQL010000002.1"/>
</dbReference>
<keyword evidence="1" id="KW-0472">Membrane</keyword>
<evidence type="ECO:0000256" key="1">
    <source>
        <dbReference type="SAM" id="Phobius"/>
    </source>
</evidence>
<gene>
    <name evidence="4" type="ORF">FHR24_001917</name>
</gene>
<dbReference type="InterPro" id="IPR025178">
    <property type="entry name" value="Lnb_N"/>
</dbReference>
<evidence type="ECO:0008006" key="6">
    <source>
        <dbReference type="Google" id="ProtNLM"/>
    </source>
</evidence>
<protein>
    <recommendedName>
        <fullName evidence="6">DUF4105 domain-containing protein</fullName>
    </recommendedName>
</protein>
<proteinExistence type="predicted"/>
<dbReference type="Proteomes" id="UP000745859">
    <property type="component" value="Unassembled WGS sequence"/>
</dbReference>
<dbReference type="Pfam" id="PF25221">
    <property type="entry name" value="5TMH_Lnb"/>
    <property type="match status" value="1"/>
</dbReference>
<keyword evidence="5" id="KW-1185">Reference proteome</keyword>
<dbReference type="InterPro" id="IPR057436">
    <property type="entry name" value="5TMH_Lnb"/>
</dbReference>
<feature type="transmembrane region" description="Helical" evidence="1">
    <location>
        <begin position="250"/>
        <end position="270"/>
    </location>
</feature>
<comment type="caution">
    <text evidence="4">The sequence shown here is derived from an EMBL/GenBank/DDBJ whole genome shotgun (WGS) entry which is preliminary data.</text>
</comment>
<feature type="transmembrane region" description="Helical" evidence="1">
    <location>
        <begin position="303"/>
        <end position="322"/>
    </location>
</feature>
<evidence type="ECO:0000313" key="4">
    <source>
        <dbReference type="EMBL" id="NIJ45449.1"/>
    </source>
</evidence>
<sequence length="378" mass="44004">MKLTYVLFLLTTFSIFSQKNIQLSNKAQISILTCAPGQNELYSAFGHSAIRVHDIQNNLDRVYNYGTFDFNTPNFYLKFCQGKLLYQVSSYEFKYFPYTYYKENRWVKAQVLNFTIDQNQKVFNYLEWNALPENKDYHYDFFYDNCATKMYEVIEKSVGNIDFDYSSFPKGLTHRELIHLYLVKNSWAKFGIDLALGSVIDKKATLKQYMFLPDYIYSGFKNSTINGKKIIDKENYVLPDYHLKPTKTNFFISPLFTSILVLLFSVFSIIKNNKKGITIITIIYGVLGLVIFSLWFLTEHSTTKINMNILWASPLLVLFPFVKTKIKNILSYLGTVQLFVFLVIGIIGFQEFNVSIYILSIAITSIYIKQIKNKSTAL</sequence>
<feature type="domain" description="Lnb N-terminal periplasmic" evidence="2">
    <location>
        <begin position="25"/>
        <end position="164"/>
    </location>
</feature>
<evidence type="ECO:0000313" key="5">
    <source>
        <dbReference type="Proteomes" id="UP000745859"/>
    </source>
</evidence>
<keyword evidence="1" id="KW-0812">Transmembrane</keyword>
<organism evidence="4 5">
    <name type="scientific">Wenyingzhuangia heitensis</name>
    <dbReference type="NCBI Taxonomy" id="1487859"/>
    <lineage>
        <taxon>Bacteria</taxon>
        <taxon>Pseudomonadati</taxon>
        <taxon>Bacteroidota</taxon>
        <taxon>Flavobacteriia</taxon>
        <taxon>Flavobacteriales</taxon>
        <taxon>Flavobacteriaceae</taxon>
        <taxon>Wenyingzhuangia</taxon>
    </lineage>
</organism>
<feature type="transmembrane region" description="Helical" evidence="1">
    <location>
        <begin position="354"/>
        <end position="371"/>
    </location>
</feature>
<evidence type="ECO:0000259" key="2">
    <source>
        <dbReference type="Pfam" id="PF13387"/>
    </source>
</evidence>
<dbReference type="EMBL" id="JAASQL010000002">
    <property type="protein sequence ID" value="NIJ45449.1"/>
    <property type="molecule type" value="Genomic_DNA"/>
</dbReference>
<name>A0ABX0U9E4_9FLAO</name>
<feature type="transmembrane region" description="Helical" evidence="1">
    <location>
        <begin position="329"/>
        <end position="348"/>
    </location>
</feature>
<feature type="transmembrane region" description="Helical" evidence="1">
    <location>
        <begin position="277"/>
        <end position="297"/>
    </location>
</feature>
<keyword evidence="1" id="KW-1133">Transmembrane helix</keyword>
<feature type="domain" description="Lnb-like transmembrane" evidence="3">
    <location>
        <begin position="249"/>
        <end position="366"/>
    </location>
</feature>
<dbReference type="Pfam" id="PF13387">
    <property type="entry name" value="Lnb_N"/>
    <property type="match status" value="1"/>
</dbReference>